<reference evidence="3" key="2">
    <citation type="submission" date="2020-09" db="EMBL/GenBank/DDBJ databases">
        <authorList>
            <person name="Sun Q."/>
            <person name="Ohkuma M."/>
        </authorList>
    </citation>
    <scope>NUCLEOTIDE SEQUENCE</scope>
    <source>
        <strain evidence="3">JCM 4633</strain>
    </source>
</reference>
<dbReference type="AlphaFoldDB" id="A0A918TNR2"/>
<organism evidence="3 4">
    <name type="scientific">Streptomyces cinnamoneus</name>
    <name type="common">Streptoverticillium cinnamoneum</name>
    <dbReference type="NCBI Taxonomy" id="53446"/>
    <lineage>
        <taxon>Bacteria</taxon>
        <taxon>Bacillati</taxon>
        <taxon>Actinomycetota</taxon>
        <taxon>Actinomycetes</taxon>
        <taxon>Kitasatosporales</taxon>
        <taxon>Streptomycetaceae</taxon>
        <taxon>Streptomyces</taxon>
        <taxon>Streptomyces cinnamoneus group</taxon>
    </lineage>
</organism>
<dbReference type="RefSeq" id="WP_190110679.1">
    <property type="nucleotide sequence ID" value="NZ_BMVB01000010.1"/>
</dbReference>
<evidence type="ECO:0000313" key="3">
    <source>
        <dbReference type="EMBL" id="GHC55093.1"/>
    </source>
</evidence>
<keyword evidence="2" id="KW-0560">Oxidoreductase</keyword>
<dbReference type="GO" id="GO:0016491">
    <property type="term" value="F:oxidoreductase activity"/>
    <property type="evidence" value="ECO:0007669"/>
    <property type="project" value="UniProtKB-KW"/>
</dbReference>
<dbReference type="InterPro" id="IPR002347">
    <property type="entry name" value="SDR_fam"/>
</dbReference>
<gene>
    <name evidence="3" type="primary">fabG</name>
    <name evidence="3" type="ORF">GCM10010507_34380</name>
</gene>
<name>A0A918TNR2_STRCJ</name>
<dbReference type="PANTHER" id="PTHR43669:SF3">
    <property type="entry name" value="ALCOHOL DEHYDROGENASE, PUTATIVE (AFU_ORTHOLOGUE AFUA_3G03445)-RELATED"/>
    <property type="match status" value="1"/>
</dbReference>
<accession>A0A918TNR2</accession>
<dbReference type="PRINTS" id="PR00081">
    <property type="entry name" value="GDHRDH"/>
</dbReference>
<dbReference type="PANTHER" id="PTHR43669">
    <property type="entry name" value="5-KETO-D-GLUCONATE 5-REDUCTASE"/>
    <property type="match status" value="1"/>
</dbReference>
<dbReference type="EMBL" id="BMVB01000010">
    <property type="protein sequence ID" value="GHC55093.1"/>
    <property type="molecule type" value="Genomic_DNA"/>
</dbReference>
<sequence length="237" mass="24897">MASPDGGRGPVALVTGANRGTGLAIARELHGRGYRVAALNRTPSGESWMHERICDLADPAAVDAALEEVLSGFGRLDACVTNAVARAFAPIAELDVADWDESVAVNLTSVFRVVQATLPYLRRSGGSYVIMGSHAGTRFFEGGVAYSATKAALKALVETLLLEERVHGVRATLVSPGAIANLDGDDTPYKMATESVARCVGALVQDQPADLVVGDVEIRPARLPDPQISGIARLQHV</sequence>
<protein>
    <submittedName>
        <fullName evidence="3">3-ketoacyl-ACP reductase</fullName>
    </submittedName>
</protein>
<comment type="similarity">
    <text evidence="1">Belongs to the short-chain dehydrogenases/reductases (SDR) family.</text>
</comment>
<reference evidence="3" key="1">
    <citation type="journal article" date="2014" name="Int. J. Syst. Evol. Microbiol.">
        <title>Complete genome sequence of Corynebacterium casei LMG S-19264T (=DSM 44701T), isolated from a smear-ripened cheese.</title>
        <authorList>
            <consortium name="US DOE Joint Genome Institute (JGI-PGF)"/>
            <person name="Walter F."/>
            <person name="Albersmeier A."/>
            <person name="Kalinowski J."/>
            <person name="Ruckert C."/>
        </authorList>
    </citation>
    <scope>NUCLEOTIDE SEQUENCE</scope>
    <source>
        <strain evidence="3">JCM 4633</strain>
    </source>
</reference>
<dbReference type="Proteomes" id="UP000646244">
    <property type="component" value="Unassembled WGS sequence"/>
</dbReference>
<proteinExistence type="inferred from homology"/>
<comment type="caution">
    <text evidence="3">The sequence shown here is derived from an EMBL/GenBank/DDBJ whole genome shotgun (WGS) entry which is preliminary data.</text>
</comment>
<dbReference type="SUPFAM" id="SSF51735">
    <property type="entry name" value="NAD(P)-binding Rossmann-fold domains"/>
    <property type="match status" value="1"/>
</dbReference>
<dbReference type="InterPro" id="IPR036291">
    <property type="entry name" value="NAD(P)-bd_dom_sf"/>
</dbReference>
<dbReference type="Gene3D" id="3.40.50.720">
    <property type="entry name" value="NAD(P)-binding Rossmann-like Domain"/>
    <property type="match status" value="1"/>
</dbReference>
<evidence type="ECO:0000256" key="2">
    <source>
        <dbReference type="ARBA" id="ARBA00023002"/>
    </source>
</evidence>
<evidence type="ECO:0000256" key="1">
    <source>
        <dbReference type="ARBA" id="ARBA00006484"/>
    </source>
</evidence>
<evidence type="ECO:0000313" key="4">
    <source>
        <dbReference type="Proteomes" id="UP000646244"/>
    </source>
</evidence>
<dbReference type="CDD" id="cd05233">
    <property type="entry name" value="SDR_c"/>
    <property type="match status" value="1"/>
</dbReference>
<dbReference type="Pfam" id="PF00106">
    <property type="entry name" value="adh_short"/>
    <property type="match status" value="1"/>
</dbReference>